<organism evidence="2 3">
    <name type="scientific">Candidatus Gottesmanbacteria bacterium RIFCSPHIGHO2_02_FULL_39_14</name>
    <dbReference type="NCBI Taxonomy" id="1798383"/>
    <lineage>
        <taxon>Bacteria</taxon>
        <taxon>Candidatus Gottesmaniibacteriota</taxon>
    </lineage>
</organism>
<dbReference type="SUPFAM" id="SSF53613">
    <property type="entry name" value="Ribokinase-like"/>
    <property type="match status" value="1"/>
</dbReference>
<dbReference type="AlphaFoldDB" id="A0A1F5ZUL3"/>
<dbReference type="Proteomes" id="UP000176253">
    <property type="component" value="Unassembled WGS sequence"/>
</dbReference>
<dbReference type="EMBL" id="MFJM01000061">
    <property type="protein sequence ID" value="OGG16034.1"/>
    <property type="molecule type" value="Genomic_DNA"/>
</dbReference>
<protein>
    <recommendedName>
        <fullName evidence="1">Carbohydrate kinase PfkB domain-containing protein</fullName>
    </recommendedName>
</protein>
<accession>A0A1F5ZUL3</accession>
<evidence type="ECO:0000313" key="3">
    <source>
        <dbReference type="Proteomes" id="UP000176253"/>
    </source>
</evidence>
<gene>
    <name evidence="2" type="ORF">A3D78_01360</name>
</gene>
<feature type="domain" description="Carbohydrate kinase PfkB" evidence="1">
    <location>
        <begin position="182"/>
        <end position="264"/>
    </location>
</feature>
<reference evidence="2 3" key="1">
    <citation type="journal article" date="2016" name="Nat. Commun.">
        <title>Thousands of microbial genomes shed light on interconnected biogeochemical processes in an aquifer system.</title>
        <authorList>
            <person name="Anantharaman K."/>
            <person name="Brown C.T."/>
            <person name="Hug L.A."/>
            <person name="Sharon I."/>
            <person name="Castelle C.J."/>
            <person name="Probst A.J."/>
            <person name="Thomas B.C."/>
            <person name="Singh A."/>
            <person name="Wilkins M.J."/>
            <person name="Karaoz U."/>
            <person name="Brodie E.L."/>
            <person name="Williams K.H."/>
            <person name="Hubbard S.S."/>
            <person name="Banfield J.F."/>
        </authorList>
    </citation>
    <scope>NUCLEOTIDE SEQUENCE [LARGE SCALE GENOMIC DNA]</scope>
</reference>
<dbReference type="InterPro" id="IPR011611">
    <property type="entry name" value="PfkB_dom"/>
</dbReference>
<dbReference type="Pfam" id="PF00294">
    <property type="entry name" value="PfkB"/>
    <property type="match status" value="1"/>
</dbReference>
<dbReference type="STRING" id="1798383.A3D78_01360"/>
<evidence type="ECO:0000313" key="2">
    <source>
        <dbReference type="EMBL" id="OGG16034.1"/>
    </source>
</evidence>
<name>A0A1F5ZUL3_9BACT</name>
<proteinExistence type="predicted"/>
<comment type="caution">
    <text evidence="2">The sequence shown here is derived from an EMBL/GenBank/DDBJ whole genome shotgun (WGS) entry which is preliminary data.</text>
</comment>
<sequence length="292" mass="32760">MKALIYGNLTVDHNFHQNMFYMLPGGASYYIARSLGNLGVKTLVISPYGEDFPKIYLPHTRFLPEKPASKQTLIFKNIYLPDGTRKQSVENLKDSILPPVDNLPPDIFPTQDLLFVAPILNNIATSDLDKLLKFTSFGLKILLPQGFFRKNLKKEIASVKCNFSNNLFRSFDIIVVSEKDCSEADNLAKYWGQGQTIVIVTRAEKNATVYHLGTKKNYSSFKVKSIFDETGAGDIFAAAFAFAFYKTGKINPAVFFAHAASALSLPLLPKELKYGLQEILYFARHQGIKINL</sequence>
<dbReference type="Gene3D" id="3.40.1190.20">
    <property type="match status" value="1"/>
</dbReference>
<dbReference type="InterPro" id="IPR029056">
    <property type="entry name" value="Ribokinase-like"/>
</dbReference>
<evidence type="ECO:0000259" key="1">
    <source>
        <dbReference type="Pfam" id="PF00294"/>
    </source>
</evidence>